<keyword evidence="5" id="KW-0190">Covalent protein-DNA linkage</keyword>
<evidence type="ECO:0000256" key="6">
    <source>
        <dbReference type="ARBA" id="ARBA00023125"/>
    </source>
</evidence>
<dbReference type="EMBL" id="VDFR01000090">
    <property type="protein sequence ID" value="TNC42901.1"/>
    <property type="molecule type" value="Genomic_DNA"/>
</dbReference>
<sequence length="263" mass="29171">MCGRYATTRSTADLSAEFEAEPAEDLPDLRPDYNVAPTKVVPLILERRSSDESQAPHRLVKALTWGLVPSWAKDRAIGNRLINARAETLGEKPSFRAAFAKRRALVPADGFYEWYETDRLNAKGKPVKQPYFIHAPDGGTLAMAGLYEIWHDKTRPEDDDASWLWTFTIITTTATDELGRIHDRAPMLVPSDKWGTWLDPDLDDKDRLGELLVPAAPGALEAYPVSTSVNNVRNNGPELMEPVAAEGEPETADDGSQPRLGDF</sequence>
<dbReference type="EC" id="3.4.-.-" evidence="8"/>
<evidence type="ECO:0000313" key="12">
    <source>
        <dbReference type="Proteomes" id="UP000306740"/>
    </source>
</evidence>
<dbReference type="RefSeq" id="WP_139106473.1">
    <property type="nucleotide sequence ID" value="NZ_VDFR01000090.1"/>
</dbReference>
<evidence type="ECO:0000256" key="7">
    <source>
        <dbReference type="ARBA" id="ARBA00023239"/>
    </source>
</evidence>
<organism evidence="10 12">
    <name type="scientific">Mumia zhuanghuii</name>
    <dbReference type="NCBI Taxonomy" id="2585211"/>
    <lineage>
        <taxon>Bacteria</taxon>
        <taxon>Bacillati</taxon>
        <taxon>Actinomycetota</taxon>
        <taxon>Actinomycetes</taxon>
        <taxon>Propionibacteriales</taxon>
        <taxon>Nocardioidaceae</taxon>
        <taxon>Mumia</taxon>
    </lineage>
</organism>
<evidence type="ECO:0000256" key="9">
    <source>
        <dbReference type="SAM" id="MobiDB-lite"/>
    </source>
</evidence>
<dbReference type="GO" id="GO:0106300">
    <property type="term" value="P:protein-DNA covalent cross-linking repair"/>
    <property type="evidence" value="ECO:0007669"/>
    <property type="project" value="InterPro"/>
</dbReference>
<evidence type="ECO:0000313" key="11">
    <source>
        <dbReference type="EMBL" id="TNC42901.1"/>
    </source>
</evidence>
<dbReference type="SUPFAM" id="SSF143081">
    <property type="entry name" value="BB1717-like"/>
    <property type="match status" value="1"/>
</dbReference>
<keyword evidence="3" id="KW-0227">DNA damage</keyword>
<name>A0A5C4MDK7_9ACTN</name>
<protein>
    <recommendedName>
        <fullName evidence="8">Abasic site processing protein</fullName>
        <ecNumber evidence="8">3.4.-.-</ecNumber>
    </recommendedName>
</protein>
<proteinExistence type="inferred from homology"/>
<dbReference type="Gene3D" id="3.90.1680.10">
    <property type="entry name" value="SOS response associated peptidase-like"/>
    <property type="match status" value="1"/>
</dbReference>
<dbReference type="Proteomes" id="UP000306740">
    <property type="component" value="Unassembled WGS sequence"/>
</dbReference>
<evidence type="ECO:0000313" key="10">
    <source>
        <dbReference type="EMBL" id="TNC39177.1"/>
    </source>
</evidence>
<evidence type="ECO:0000256" key="5">
    <source>
        <dbReference type="ARBA" id="ARBA00023124"/>
    </source>
</evidence>
<keyword evidence="7" id="KW-0456">Lyase</keyword>
<dbReference type="PANTHER" id="PTHR13604:SF0">
    <property type="entry name" value="ABASIC SITE PROCESSING PROTEIN HMCES"/>
    <property type="match status" value="1"/>
</dbReference>
<evidence type="ECO:0000256" key="3">
    <source>
        <dbReference type="ARBA" id="ARBA00022763"/>
    </source>
</evidence>
<dbReference type="AlphaFoldDB" id="A0A5C4MDK7"/>
<feature type="region of interest" description="Disordered" evidence="9">
    <location>
        <begin position="231"/>
        <end position="263"/>
    </location>
</feature>
<comment type="similarity">
    <text evidence="1 8">Belongs to the SOS response-associated peptidase family.</text>
</comment>
<evidence type="ECO:0000256" key="4">
    <source>
        <dbReference type="ARBA" id="ARBA00022801"/>
    </source>
</evidence>
<dbReference type="Pfam" id="PF02586">
    <property type="entry name" value="SRAP"/>
    <property type="match status" value="1"/>
</dbReference>
<evidence type="ECO:0000256" key="1">
    <source>
        <dbReference type="ARBA" id="ARBA00008136"/>
    </source>
</evidence>
<evidence type="ECO:0000256" key="8">
    <source>
        <dbReference type="RuleBase" id="RU364100"/>
    </source>
</evidence>
<dbReference type="OrthoDB" id="9782620at2"/>
<keyword evidence="6" id="KW-0238">DNA-binding</keyword>
<keyword evidence="2 8" id="KW-0645">Protease</keyword>
<comment type="caution">
    <text evidence="10">The sequence shown here is derived from an EMBL/GenBank/DDBJ whole genome shotgun (WGS) entry which is preliminary data.</text>
</comment>
<dbReference type="GO" id="GO:0016829">
    <property type="term" value="F:lyase activity"/>
    <property type="evidence" value="ECO:0007669"/>
    <property type="project" value="UniProtKB-KW"/>
</dbReference>
<gene>
    <name evidence="11" type="ORF">FHE65_19885</name>
    <name evidence="10" type="ORF">FHE65_23905</name>
</gene>
<accession>A0A5C4MDK7</accession>
<dbReference type="PANTHER" id="PTHR13604">
    <property type="entry name" value="DC12-RELATED"/>
    <property type="match status" value="1"/>
</dbReference>
<reference evidence="10 12" key="1">
    <citation type="submission" date="2019-05" db="EMBL/GenBank/DDBJ databases">
        <title>Mumia sp. nov., isolated from the intestinal contents of plateau pika (Ochotona curzoniae) in the Qinghai-Tibet plateau of China.</title>
        <authorList>
            <person name="Tian Z."/>
        </authorList>
    </citation>
    <scope>NUCLEOTIDE SEQUENCE [LARGE SCALE GENOMIC DNA]</scope>
    <source>
        <strain evidence="12">527</strain>
        <strain evidence="10">Z527</strain>
    </source>
</reference>
<dbReference type="GO" id="GO:0003697">
    <property type="term" value="F:single-stranded DNA binding"/>
    <property type="evidence" value="ECO:0007669"/>
    <property type="project" value="InterPro"/>
</dbReference>
<dbReference type="EMBL" id="VDFR01000115">
    <property type="protein sequence ID" value="TNC39177.1"/>
    <property type="molecule type" value="Genomic_DNA"/>
</dbReference>
<keyword evidence="4 8" id="KW-0378">Hydrolase</keyword>
<dbReference type="InterPro" id="IPR003738">
    <property type="entry name" value="SRAP"/>
</dbReference>
<dbReference type="InterPro" id="IPR036590">
    <property type="entry name" value="SRAP-like"/>
</dbReference>
<dbReference type="GO" id="GO:0006508">
    <property type="term" value="P:proteolysis"/>
    <property type="evidence" value="ECO:0007669"/>
    <property type="project" value="UniProtKB-KW"/>
</dbReference>
<dbReference type="GO" id="GO:0008233">
    <property type="term" value="F:peptidase activity"/>
    <property type="evidence" value="ECO:0007669"/>
    <property type="project" value="UniProtKB-KW"/>
</dbReference>
<evidence type="ECO:0000256" key="2">
    <source>
        <dbReference type="ARBA" id="ARBA00022670"/>
    </source>
</evidence>